<dbReference type="InterPro" id="IPR012334">
    <property type="entry name" value="Pectin_lyas_fold"/>
</dbReference>
<protein>
    <recommendedName>
        <fullName evidence="2">Filamentous haemagglutinin FhaB/tRNA nuclease CdiA-like TPS domain-containing protein</fullName>
    </recommendedName>
</protein>
<dbReference type="Pfam" id="PF12770">
    <property type="entry name" value="CHAT"/>
    <property type="match status" value="1"/>
</dbReference>
<name>A0A1L9QKW1_9CYAN</name>
<evidence type="ECO:0000313" key="4">
    <source>
        <dbReference type="Proteomes" id="UP000183940"/>
    </source>
</evidence>
<reference evidence="3" key="1">
    <citation type="submission" date="2016-10" db="EMBL/GenBank/DDBJ databases">
        <title>CRISPR-Cas defence system in Roseofilum reptotaenium: evidence of a bacteriophage-cyanobacterium arms race in the coral black band disease.</title>
        <authorList>
            <person name="Buerger P."/>
            <person name="Wood-Charlson E.M."/>
            <person name="Weynberg K.D."/>
            <person name="Willis B."/>
            <person name="Van Oppen M.J."/>
        </authorList>
    </citation>
    <scope>NUCLEOTIDE SEQUENCE [LARGE SCALE GENOMIC DNA]</scope>
    <source>
        <strain evidence="3">AO1-A</strain>
    </source>
</reference>
<dbReference type="SUPFAM" id="SSF51126">
    <property type="entry name" value="Pectin lyase-like"/>
    <property type="match status" value="1"/>
</dbReference>
<sequence>MKLSYSLNHHFYLTLLTSTLGICSLAPKTLAQPIIPAMDGTGTIINHQGNQFNIQGGQLSGNGRNLFHSLEQLGLSQGQIANFISTPQIQNILTRVNGGNASIINGLIQVSGGNSNLFIMNPAGIVFGSNAQLNVPADFIATTATAIGFGNGQWFNAVGDNNWSQLVGTPNEFRFDLNGFGSIVNFGDLKLSEGSDLTLMGANVINMGTLEAPGGTINIVAIPNQQIIRITQEGHLLSLDIPLDENQEESQITPLQLPELLTHSGLDHADQFQVNEQGQIVLSGSGVEIPDVNGISIISGTVNTSGENGGTINIMGERIGIIDGTLDVSGLFDGGTLRIGGDFKGNSTFPTADITYINQNSFLNADSQHLGDGGNIYIWSENLTRFDGTISATGGLERGDGGFAEISSRNALRFNGKLDLSAINGDTGQVLFDPKNVTIVDGAEGANDSELEDGKILWDDNPEEDWIISEQKLEQMWATSDITIEATNNITIENLSDNLLQGSEYRLTFVADADKDGQGSFSMDAGDRIYTAGPVSISGAGLRIGTISTSSAVGDSGEIILESSRNIEGEKFSTYSEKYSAGDITIRSEGDVAIADGITARTDAKVTNPAQGGNVDIIAQSGNITITNGVDTSSGILNDNPGDGGDITIRSVDGYIETGELSSGVEDGKAGNIVLEAGEHITVEKVTAFAETTGNGGGVTLTAGEDIEIGRISTGTIGSSSGDNSGGDVEIASKNGTVTTNSIITGVLGKGDGGDITISSYGDIRTEELLSGSVEGTPGDITITSENGSFTIDFGLLRDYIISRCGGSFDCDHSDDTITIARHFELAGKRVFLLGTLSGTIKINLTQSPVTDPEPVQPEPEPVQPEPEPVQPEPEPVQPEPEPVQPEPEPVQPEPEPVQPEPEPVQPEPEPVQPKPEPVQLDRSTEIITKVIEDGNANPLEITGLVFVPEESNSTNLDNSILENQPELSEIIEEVQILINPEFENPALFLPTLLNNAGSVNIQTETGIRIGTSVSSSFVQGDGGDFTGITDGGFQSDNIDTSARDGDGGNITVEGVQGVATGDLNSSSSNIGNGGNILVSSPQSSVTIGNIDSSTNEGNSGDVGIQAFENITTEDINTSSNQGNAGDVLLNSQAGTISTGEINTAAPQGIPGTLTIQSNPTPVNSPVNQPVSPSVTQSAIQPQIPVNPPSTAPLLTSVPEVSVTINPNIPASSNVTVTTDLTNLDRFAIDLASLNLEWGGLQETWDQRLQELDQLMTEEYSQYVKKAPSEIVTIAGIKDMLGRIEAQTGNKPAVVYALSYPEVDREGIPLKGQLVLVLITSEGVAEVENVDVDRLFGKNTSNNIHWIARKILNELNSSINKTATLVTAQKAYQALIAPLEEQIQAQEIDTLLFSMDNGLRSIPLGMLYDGEQFLIEKYNIALIPSVTLTNSTYEGLDNARVLAMGASEFDLDRRKPLPNVPLELEMIGSGDWQSDRFLNEEFTLDNMKAQRLSRHYDIVHLATHADFGSRDKTQLEFWDETISLETLREFDWHEQPQVELLVLSACETAIGDLDAEMGFAGLAIRAGVKSSVASLWKVDDLSTVALMTAFYEYLQTEPIKAEALRQAQLAMLRGEIFIENGELVTPHNRVALPPTVVSQLKNSGDGASLSHPFHWAGFTVVGSPW</sequence>
<dbReference type="InterPro" id="IPR008638">
    <property type="entry name" value="FhaB/CdiA-like_TPS"/>
</dbReference>
<evidence type="ECO:0000313" key="3">
    <source>
        <dbReference type="EMBL" id="OJJ18130.1"/>
    </source>
</evidence>
<feature type="compositionally biased region" description="Pro residues" evidence="1">
    <location>
        <begin position="855"/>
        <end position="917"/>
    </location>
</feature>
<dbReference type="NCBIfam" id="TIGR01901">
    <property type="entry name" value="adhes_NPXG"/>
    <property type="match status" value="1"/>
</dbReference>
<evidence type="ECO:0000259" key="2">
    <source>
        <dbReference type="SMART" id="SM00912"/>
    </source>
</evidence>
<comment type="caution">
    <text evidence="3">The sequence shown here is derived from an EMBL/GenBank/DDBJ whole genome shotgun (WGS) entry which is preliminary data.</text>
</comment>
<proteinExistence type="predicted"/>
<dbReference type="InterPro" id="IPR011050">
    <property type="entry name" value="Pectin_lyase_fold/virulence"/>
</dbReference>
<dbReference type="InterPro" id="IPR024983">
    <property type="entry name" value="CHAT_dom"/>
</dbReference>
<accession>A0A1L9QKW1</accession>
<dbReference type="SMART" id="SM00912">
    <property type="entry name" value="Haemagg_act"/>
    <property type="match status" value="1"/>
</dbReference>
<dbReference type="Proteomes" id="UP000183940">
    <property type="component" value="Unassembled WGS sequence"/>
</dbReference>
<gene>
    <name evidence="3" type="ORF">BI308_22705</name>
</gene>
<feature type="domain" description="Filamentous haemagglutinin FhaB/tRNA nuclease CdiA-like TPS" evidence="2">
    <location>
        <begin position="37"/>
        <end position="150"/>
    </location>
</feature>
<feature type="region of interest" description="Disordered" evidence="1">
    <location>
        <begin position="845"/>
        <end position="920"/>
    </location>
</feature>
<evidence type="ECO:0000256" key="1">
    <source>
        <dbReference type="SAM" id="MobiDB-lite"/>
    </source>
</evidence>
<organism evidence="3 4">
    <name type="scientific">Roseofilum reptotaenium AO1-A</name>
    <dbReference type="NCBI Taxonomy" id="1925591"/>
    <lineage>
        <taxon>Bacteria</taxon>
        <taxon>Bacillati</taxon>
        <taxon>Cyanobacteriota</taxon>
        <taxon>Cyanophyceae</taxon>
        <taxon>Desertifilales</taxon>
        <taxon>Desertifilaceae</taxon>
        <taxon>Roseofilum</taxon>
    </lineage>
</organism>
<dbReference type="Pfam" id="PF05860">
    <property type="entry name" value="TPS"/>
    <property type="match status" value="1"/>
</dbReference>
<dbReference type="STRING" id="1925591.BI308_22705"/>
<keyword evidence="4" id="KW-1185">Reference proteome</keyword>
<dbReference type="Gene3D" id="2.160.20.10">
    <property type="entry name" value="Single-stranded right-handed beta-helix, Pectin lyase-like"/>
    <property type="match status" value="1"/>
</dbReference>
<dbReference type="EMBL" id="MLAW01000058">
    <property type="protein sequence ID" value="OJJ18130.1"/>
    <property type="molecule type" value="Genomic_DNA"/>
</dbReference>